<name>A0A1M4Z964_9BACT</name>
<feature type="domain" description="Response regulatory" evidence="2">
    <location>
        <begin position="3"/>
        <end position="97"/>
    </location>
</feature>
<evidence type="ECO:0000256" key="1">
    <source>
        <dbReference type="PROSITE-ProRule" id="PRU00169"/>
    </source>
</evidence>
<dbReference type="EMBL" id="FQUO01000005">
    <property type="protein sequence ID" value="SHF14332.1"/>
    <property type="molecule type" value="Genomic_DNA"/>
</dbReference>
<feature type="modified residue" description="4-aspartylphosphate" evidence="1">
    <location>
        <position position="56"/>
    </location>
</feature>
<accession>A0A1M4Z964</accession>
<proteinExistence type="predicted"/>
<dbReference type="GO" id="GO:0000160">
    <property type="term" value="P:phosphorelay signal transduction system"/>
    <property type="evidence" value="ECO:0007669"/>
    <property type="project" value="InterPro"/>
</dbReference>
<keyword evidence="4" id="KW-1185">Reference proteome</keyword>
<sequence length="97" mass="11589">MAPILILKDDQEDQEIFETAFYKLQIPNRRQYFENGQTFLDFLRGAQEQPFIILSDIRVGVMNGLELRDEIQKDDYLRRKGIPFVFLTTDYRKKVVE</sequence>
<dbReference type="AlphaFoldDB" id="A0A1M4Z964"/>
<reference evidence="3 4" key="1">
    <citation type="submission" date="2016-11" db="EMBL/GenBank/DDBJ databases">
        <authorList>
            <person name="Jaros S."/>
            <person name="Januszkiewicz K."/>
            <person name="Wedrychowicz H."/>
        </authorList>
    </citation>
    <scope>NUCLEOTIDE SEQUENCE [LARGE SCALE GENOMIC DNA]</scope>
    <source>
        <strain evidence="3 4">DSM 26897</strain>
    </source>
</reference>
<dbReference type="Proteomes" id="UP000184368">
    <property type="component" value="Unassembled WGS sequence"/>
</dbReference>
<dbReference type="Gene3D" id="3.40.50.2300">
    <property type="match status" value="1"/>
</dbReference>
<dbReference type="SUPFAM" id="SSF52172">
    <property type="entry name" value="CheY-like"/>
    <property type="match status" value="1"/>
</dbReference>
<dbReference type="InterPro" id="IPR011006">
    <property type="entry name" value="CheY-like_superfamily"/>
</dbReference>
<gene>
    <name evidence="3" type="ORF">SAMN05444008_105129</name>
</gene>
<organism evidence="3 4">
    <name type="scientific">Cnuella takakiae</name>
    <dbReference type="NCBI Taxonomy" id="1302690"/>
    <lineage>
        <taxon>Bacteria</taxon>
        <taxon>Pseudomonadati</taxon>
        <taxon>Bacteroidota</taxon>
        <taxon>Chitinophagia</taxon>
        <taxon>Chitinophagales</taxon>
        <taxon>Chitinophagaceae</taxon>
        <taxon>Cnuella</taxon>
    </lineage>
</organism>
<evidence type="ECO:0000259" key="2">
    <source>
        <dbReference type="PROSITE" id="PS50110"/>
    </source>
</evidence>
<evidence type="ECO:0000313" key="4">
    <source>
        <dbReference type="Proteomes" id="UP000184368"/>
    </source>
</evidence>
<dbReference type="InterPro" id="IPR001789">
    <property type="entry name" value="Sig_transdc_resp-reg_receiver"/>
</dbReference>
<dbReference type="PROSITE" id="PS50110">
    <property type="entry name" value="RESPONSE_REGULATORY"/>
    <property type="match status" value="1"/>
</dbReference>
<evidence type="ECO:0000313" key="3">
    <source>
        <dbReference type="EMBL" id="SHF14332.1"/>
    </source>
</evidence>
<dbReference type="OrthoDB" id="958614at2"/>
<dbReference type="RefSeq" id="WP_083596441.1">
    <property type="nucleotide sequence ID" value="NZ_FQUO01000005.1"/>
</dbReference>
<keyword evidence="1" id="KW-0597">Phosphoprotein</keyword>
<protein>
    <submittedName>
        <fullName evidence="3">Response regulator receiver domain-containing protein</fullName>
    </submittedName>
</protein>